<dbReference type="SMART" id="SM00028">
    <property type="entry name" value="TPR"/>
    <property type="match status" value="4"/>
</dbReference>
<evidence type="ECO:0000313" key="2">
    <source>
        <dbReference type="Proteomes" id="UP000751190"/>
    </source>
</evidence>
<evidence type="ECO:0000313" key="1">
    <source>
        <dbReference type="EMBL" id="KAG8465748.1"/>
    </source>
</evidence>
<dbReference type="SUPFAM" id="SSF48452">
    <property type="entry name" value="TPR-like"/>
    <property type="match status" value="2"/>
</dbReference>
<dbReference type="InterPro" id="IPR011990">
    <property type="entry name" value="TPR-like_helical_dom_sf"/>
</dbReference>
<evidence type="ECO:0008006" key="3">
    <source>
        <dbReference type="Google" id="ProtNLM"/>
    </source>
</evidence>
<dbReference type="Gene3D" id="1.25.40.10">
    <property type="entry name" value="Tetratricopeptide repeat domain"/>
    <property type="match status" value="1"/>
</dbReference>
<dbReference type="Proteomes" id="UP000751190">
    <property type="component" value="Unassembled WGS sequence"/>
</dbReference>
<dbReference type="PANTHER" id="PTHR46082">
    <property type="entry name" value="ATP/GTP-BINDING PROTEIN-RELATED"/>
    <property type="match status" value="1"/>
</dbReference>
<gene>
    <name evidence="1" type="ORF">KFE25_005318</name>
</gene>
<proteinExistence type="predicted"/>
<name>A0A8J5XJF3_DIALT</name>
<protein>
    <recommendedName>
        <fullName evidence="3">Tetratricopeptide repeat protein</fullName>
    </recommendedName>
</protein>
<dbReference type="EMBL" id="JAGTXO010000009">
    <property type="protein sequence ID" value="KAG8465748.1"/>
    <property type="molecule type" value="Genomic_DNA"/>
</dbReference>
<dbReference type="InterPro" id="IPR019734">
    <property type="entry name" value="TPR_rpt"/>
</dbReference>
<dbReference type="PANTHER" id="PTHR46082:SF6">
    <property type="entry name" value="AAA+ ATPASE DOMAIN-CONTAINING PROTEIN-RELATED"/>
    <property type="match status" value="1"/>
</dbReference>
<sequence>MLRAIVRQGALRGAVASAAGAFAVGTAAWARCDAPPARVQPPPRGPASAAAAAEAEANGDLTARNLDVNIARVEDWKATIERAKAAWSAGERLQAEVELRAALEKASYFGNESPPVATSMHNLAELLRRTGRVAESIPLYERALSLFEKTAGPAHRTTTTCLLALAAIREDGGDVTAAAELYARAATTLREAVAEEPKKSPALAAILVRLGEAHASAGRLGEAERALSEAVRICVARWGAASPRSVQPRLLLAQLAHRMGDSARARAEATAALGASPTDAQRAKLDELLARC</sequence>
<accession>A0A8J5XJF3</accession>
<reference evidence="1" key="1">
    <citation type="submission" date="2021-05" db="EMBL/GenBank/DDBJ databases">
        <title>The genome of the haptophyte Pavlova lutheri (Diacronema luteri, Pavlovales) - a model for lipid biosynthesis in eukaryotic algae.</title>
        <authorList>
            <person name="Hulatt C.J."/>
            <person name="Posewitz M.C."/>
        </authorList>
    </citation>
    <scope>NUCLEOTIDE SEQUENCE</scope>
    <source>
        <strain evidence="1">NIVA-4/92</strain>
    </source>
</reference>
<organism evidence="1 2">
    <name type="scientific">Diacronema lutheri</name>
    <name type="common">Unicellular marine alga</name>
    <name type="synonym">Monochrysis lutheri</name>
    <dbReference type="NCBI Taxonomy" id="2081491"/>
    <lineage>
        <taxon>Eukaryota</taxon>
        <taxon>Haptista</taxon>
        <taxon>Haptophyta</taxon>
        <taxon>Pavlovophyceae</taxon>
        <taxon>Pavlovales</taxon>
        <taxon>Pavlovaceae</taxon>
        <taxon>Diacronema</taxon>
    </lineage>
</organism>
<comment type="caution">
    <text evidence="1">The sequence shown here is derived from an EMBL/GenBank/DDBJ whole genome shotgun (WGS) entry which is preliminary data.</text>
</comment>
<dbReference type="OrthoDB" id="626167at2759"/>
<dbReference type="InterPro" id="IPR053137">
    <property type="entry name" value="NLR-like"/>
</dbReference>
<dbReference type="Pfam" id="PF13424">
    <property type="entry name" value="TPR_12"/>
    <property type="match status" value="1"/>
</dbReference>
<dbReference type="AlphaFoldDB" id="A0A8J5XJF3"/>
<keyword evidence="2" id="KW-1185">Reference proteome</keyword>